<evidence type="ECO:0000256" key="5">
    <source>
        <dbReference type="ARBA" id="ARBA00023125"/>
    </source>
</evidence>
<dbReference type="Proteomes" id="UP001372338">
    <property type="component" value="Unassembled WGS sequence"/>
</dbReference>
<dbReference type="InterPro" id="IPR012340">
    <property type="entry name" value="NA-bd_OB-fold"/>
</dbReference>
<accession>A0AAN9E9E3</accession>
<dbReference type="GO" id="GO:0008270">
    <property type="term" value="F:zinc ion binding"/>
    <property type="evidence" value="ECO:0007669"/>
    <property type="project" value="UniProtKB-KW"/>
</dbReference>
<evidence type="ECO:0000313" key="8">
    <source>
        <dbReference type="Proteomes" id="UP001372338"/>
    </source>
</evidence>
<protein>
    <recommendedName>
        <fullName evidence="6">Replication factor A C-terminal domain-containing protein</fullName>
    </recommendedName>
</protein>
<reference evidence="7 8" key="1">
    <citation type="submission" date="2024-01" db="EMBL/GenBank/DDBJ databases">
        <title>The genomes of 5 underutilized Papilionoideae crops provide insights into root nodulation and disease resistanc.</title>
        <authorList>
            <person name="Yuan L."/>
        </authorList>
    </citation>
    <scope>NUCLEOTIDE SEQUENCE [LARGE SCALE GENOMIC DNA]</scope>
    <source>
        <strain evidence="7">ZHUSHIDOU_FW_LH</strain>
        <tissue evidence="7">Leaf</tissue>
    </source>
</reference>
<dbReference type="EMBL" id="JAYWIO010000007">
    <property type="protein sequence ID" value="KAK7250967.1"/>
    <property type="molecule type" value="Genomic_DNA"/>
</dbReference>
<keyword evidence="3" id="KW-0863">Zinc-finger</keyword>
<comment type="caution">
    <text evidence="7">The sequence shown here is derived from an EMBL/GenBank/DDBJ whole genome shotgun (WGS) entry which is preliminary data.</text>
</comment>
<dbReference type="SUPFAM" id="SSF50249">
    <property type="entry name" value="Nucleic acid-binding proteins"/>
    <property type="match status" value="1"/>
</dbReference>
<comment type="similarity">
    <text evidence="1">Belongs to the replication factor A protein 1 family.</text>
</comment>
<evidence type="ECO:0000256" key="2">
    <source>
        <dbReference type="ARBA" id="ARBA00022723"/>
    </source>
</evidence>
<keyword evidence="5" id="KW-0238">DNA-binding</keyword>
<evidence type="ECO:0000313" key="7">
    <source>
        <dbReference type="EMBL" id="KAK7250967.1"/>
    </source>
</evidence>
<proteinExistence type="inferred from homology"/>
<keyword evidence="8" id="KW-1185">Reference proteome</keyword>
<dbReference type="InterPro" id="IPR047192">
    <property type="entry name" value="Euk_RPA1_DBD_C"/>
</dbReference>
<feature type="domain" description="Replication factor A C-terminal" evidence="6">
    <location>
        <begin position="18"/>
        <end position="123"/>
    </location>
</feature>
<name>A0AAN9E9E3_CROPI</name>
<dbReference type="AlphaFoldDB" id="A0AAN9E9E3"/>
<sequence length="245" mass="26752">MLKLRYSEDSVAIIHAKIIDIVDGSKWWYPACKCLKSVVAENGTYYCPECSHHVFNVSPRYKLQVEVNDGSASCVFILFDSDVYKLTKRTCSDLLGSSESVASDDDYPLDFKSLIGRTLLFKVVNTVSGTSSDSVIYKVRTVCDDPSIISMYELPGIDVSPIKAYPFSCTISTGADLPCSSEAEQASAFVSDLICTPVSLGDDCTEITTSSSSVKRKLEPEFSDDAVLSSIAKKRVPRSSKKANV</sequence>
<dbReference type="GO" id="GO:0003677">
    <property type="term" value="F:DNA binding"/>
    <property type="evidence" value="ECO:0007669"/>
    <property type="project" value="UniProtKB-KW"/>
</dbReference>
<dbReference type="InterPro" id="IPR013955">
    <property type="entry name" value="Rep_factor-A_C"/>
</dbReference>
<dbReference type="PANTHER" id="PTHR47165">
    <property type="entry name" value="OS03G0429900 PROTEIN"/>
    <property type="match status" value="1"/>
</dbReference>
<evidence type="ECO:0000256" key="1">
    <source>
        <dbReference type="ARBA" id="ARBA00005690"/>
    </source>
</evidence>
<gene>
    <name evidence="7" type="ORF">RIF29_33778</name>
</gene>
<keyword evidence="4" id="KW-0862">Zinc</keyword>
<dbReference type="Gene3D" id="2.40.50.140">
    <property type="entry name" value="Nucleic acid-binding proteins"/>
    <property type="match status" value="1"/>
</dbReference>
<dbReference type="Pfam" id="PF08646">
    <property type="entry name" value="Rep_fac-A_C"/>
    <property type="match status" value="1"/>
</dbReference>
<organism evidence="7 8">
    <name type="scientific">Crotalaria pallida</name>
    <name type="common">Smooth rattlebox</name>
    <name type="synonym">Crotalaria striata</name>
    <dbReference type="NCBI Taxonomy" id="3830"/>
    <lineage>
        <taxon>Eukaryota</taxon>
        <taxon>Viridiplantae</taxon>
        <taxon>Streptophyta</taxon>
        <taxon>Embryophyta</taxon>
        <taxon>Tracheophyta</taxon>
        <taxon>Spermatophyta</taxon>
        <taxon>Magnoliopsida</taxon>
        <taxon>eudicotyledons</taxon>
        <taxon>Gunneridae</taxon>
        <taxon>Pentapetalae</taxon>
        <taxon>rosids</taxon>
        <taxon>fabids</taxon>
        <taxon>Fabales</taxon>
        <taxon>Fabaceae</taxon>
        <taxon>Papilionoideae</taxon>
        <taxon>50 kb inversion clade</taxon>
        <taxon>genistoids sensu lato</taxon>
        <taxon>core genistoids</taxon>
        <taxon>Crotalarieae</taxon>
        <taxon>Crotalaria</taxon>
    </lineage>
</organism>
<dbReference type="CDD" id="cd04476">
    <property type="entry name" value="RPA1_DBD_C"/>
    <property type="match status" value="1"/>
</dbReference>
<evidence type="ECO:0000259" key="6">
    <source>
        <dbReference type="Pfam" id="PF08646"/>
    </source>
</evidence>
<keyword evidence="2" id="KW-0479">Metal-binding</keyword>
<evidence type="ECO:0000256" key="3">
    <source>
        <dbReference type="ARBA" id="ARBA00022771"/>
    </source>
</evidence>
<dbReference type="PANTHER" id="PTHR47165:SF4">
    <property type="entry name" value="OS03G0429900 PROTEIN"/>
    <property type="match status" value="1"/>
</dbReference>
<evidence type="ECO:0000256" key="4">
    <source>
        <dbReference type="ARBA" id="ARBA00022833"/>
    </source>
</evidence>